<dbReference type="OrthoDB" id="8481850at2"/>
<keyword evidence="3" id="KW-1185">Reference proteome</keyword>
<gene>
    <name evidence="2" type="ORF">FJV41_26710</name>
</gene>
<proteinExistence type="predicted"/>
<dbReference type="InterPro" id="IPR013517">
    <property type="entry name" value="FG-GAP"/>
</dbReference>
<comment type="caution">
    <text evidence="2">The sequence shown here is derived from an EMBL/GenBank/DDBJ whole genome shotgun (WGS) entry which is preliminary data.</text>
</comment>
<organism evidence="2 3">
    <name type="scientific">Myxococcus llanfairpwllgwyngyllgogerychwyrndrobwllllantysiliogogogochensis</name>
    <dbReference type="NCBI Taxonomy" id="2590453"/>
    <lineage>
        <taxon>Bacteria</taxon>
        <taxon>Pseudomonadati</taxon>
        <taxon>Myxococcota</taxon>
        <taxon>Myxococcia</taxon>
        <taxon>Myxococcales</taxon>
        <taxon>Cystobacterineae</taxon>
        <taxon>Myxococcaceae</taxon>
        <taxon>Myxococcus</taxon>
    </lineage>
</organism>
<dbReference type="RefSeq" id="WP_141645386.1">
    <property type="nucleotide sequence ID" value="NZ_VIFM01000120.1"/>
</dbReference>
<evidence type="ECO:0000313" key="3">
    <source>
        <dbReference type="Proteomes" id="UP000315369"/>
    </source>
</evidence>
<evidence type="ECO:0000313" key="2">
    <source>
        <dbReference type="EMBL" id="TQF12913.1"/>
    </source>
</evidence>
<dbReference type="AlphaFoldDB" id="A0A540WV73"/>
<dbReference type="EMBL" id="VIFM01000120">
    <property type="protein sequence ID" value="TQF12913.1"/>
    <property type="molecule type" value="Genomic_DNA"/>
</dbReference>
<protein>
    <submittedName>
        <fullName evidence="2">Uncharacterized protein</fullName>
    </submittedName>
</protein>
<sequence>MRPRRKRCAPPDSRRTRHRTRSGTTWEQQAYVNASNTGGNDNFGLRLALSADGHLLGVGVPYEDSKAKGINGNQADNSSEDSGAVYLFKL</sequence>
<evidence type="ECO:0000256" key="1">
    <source>
        <dbReference type="SAM" id="MobiDB-lite"/>
    </source>
</evidence>
<dbReference type="Pfam" id="PF14312">
    <property type="entry name" value="FG-GAP_2"/>
    <property type="match status" value="1"/>
</dbReference>
<reference evidence="2 3" key="1">
    <citation type="submission" date="2019-06" db="EMBL/GenBank/DDBJ databases">
        <authorList>
            <person name="Livingstone P."/>
            <person name="Whitworth D."/>
        </authorList>
    </citation>
    <scope>NUCLEOTIDE SEQUENCE [LARGE SCALE GENOMIC DNA]</scope>
    <source>
        <strain evidence="2 3">AM401</strain>
    </source>
</reference>
<name>A0A540WV73_9BACT</name>
<accession>A0A540WV73</accession>
<dbReference type="Proteomes" id="UP000315369">
    <property type="component" value="Unassembled WGS sequence"/>
</dbReference>
<feature type="region of interest" description="Disordered" evidence="1">
    <location>
        <begin position="1"/>
        <end position="24"/>
    </location>
</feature>